<sequence>MQHQTDNVILFPKWKTALEEESLHALKEKRYEEALEKLDKLLSYQIDNHEIIIGKLICLMELGRYGEAQNICEELLQFKSKNYYQYVHMYLTILFQTNQYELLMEQVEYEIENDTIPLTVKEQFQQLYNMSEKMKMDVNIERTITYLDDLYQAVDNKKYREQWRIIENLCKMKTRPSEEVVALLTNENVHPVTKTAIFQWLRVMNFSETVPIHKFELNLTVKPTEIVEIKSQGLVKQTLLLINEQEQKNPTLYQMLEVLLFRYAYVRYPIMPPTEDIIQIAAALLSIGEEYLNIHTNRQQKLSEASMRYKEEIKLCESLYLSIIEE</sequence>
<dbReference type="InterPro" id="IPR011990">
    <property type="entry name" value="TPR-like_helical_dom_sf"/>
</dbReference>
<keyword evidence="2" id="KW-1185">Reference proteome</keyword>
<protein>
    <submittedName>
        <fullName evidence="1">Uncharacterized protein</fullName>
    </submittedName>
</protein>
<dbReference type="SUPFAM" id="SSF116965">
    <property type="entry name" value="Hypothetical protein MPN330"/>
    <property type="match status" value="1"/>
</dbReference>
<evidence type="ECO:0000313" key="2">
    <source>
        <dbReference type="Proteomes" id="UP000218887"/>
    </source>
</evidence>
<dbReference type="OrthoDB" id="2961242at2"/>
<name>A0A2A2I994_9BACI</name>
<dbReference type="Proteomes" id="UP000218887">
    <property type="component" value="Unassembled WGS sequence"/>
</dbReference>
<dbReference type="RefSeq" id="WP_095657438.1">
    <property type="nucleotide sequence ID" value="NZ_NPOA01000022.1"/>
</dbReference>
<dbReference type="EMBL" id="NPOA01000022">
    <property type="protein sequence ID" value="PAV27710.1"/>
    <property type="molecule type" value="Genomic_DNA"/>
</dbReference>
<evidence type="ECO:0000313" key="1">
    <source>
        <dbReference type="EMBL" id="PAV27710.1"/>
    </source>
</evidence>
<accession>A0A2A2I994</accession>
<dbReference type="SUPFAM" id="SSF48452">
    <property type="entry name" value="TPR-like"/>
    <property type="match status" value="1"/>
</dbReference>
<dbReference type="Pfam" id="PF14559">
    <property type="entry name" value="TPR_19"/>
    <property type="match status" value="1"/>
</dbReference>
<proteinExistence type="predicted"/>
<dbReference type="Gene3D" id="1.25.40.10">
    <property type="entry name" value="Tetratricopeptide repeat domain"/>
    <property type="match status" value="1"/>
</dbReference>
<dbReference type="AlphaFoldDB" id="A0A2A2I994"/>
<gene>
    <name evidence="1" type="ORF">CIL05_20650</name>
</gene>
<organism evidence="1 2">
    <name type="scientific">Virgibacillus profundi</name>
    <dbReference type="NCBI Taxonomy" id="2024555"/>
    <lineage>
        <taxon>Bacteria</taxon>
        <taxon>Bacillati</taxon>
        <taxon>Bacillota</taxon>
        <taxon>Bacilli</taxon>
        <taxon>Bacillales</taxon>
        <taxon>Bacillaceae</taxon>
        <taxon>Virgibacillus</taxon>
    </lineage>
</organism>
<comment type="caution">
    <text evidence="1">The sequence shown here is derived from an EMBL/GenBank/DDBJ whole genome shotgun (WGS) entry which is preliminary data.</text>
</comment>
<reference evidence="1 2" key="1">
    <citation type="submission" date="2017-08" db="EMBL/GenBank/DDBJ databases">
        <title>Virgibacillus indicus sp. nov. and Virgibacillus profoundi sp. nov, two moderately halophilic bacteria isolated from marine sediment by using the Microfluidic Streak Plate.</title>
        <authorList>
            <person name="Xu B."/>
            <person name="Hu B."/>
            <person name="Wang J."/>
            <person name="Zhu Y."/>
            <person name="Huang L."/>
            <person name="Du W."/>
            <person name="Huang Y."/>
        </authorList>
    </citation>
    <scope>NUCLEOTIDE SEQUENCE [LARGE SCALE GENOMIC DNA]</scope>
    <source>
        <strain evidence="1 2">IO3-P3-H5</strain>
    </source>
</reference>